<protein>
    <submittedName>
        <fullName evidence="1">DNA alkylation repair protein</fullName>
    </submittedName>
</protein>
<accession>A0A7X3SLK9</accession>
<evidence type="ECO:0000313" key="1">
    <source>
        <dbReference type="EMBL" id="MXP78565.1"/>
    </source>
</evidence>
<dbReference type="Pfam" id="PF08713">
    <property type="entry name" value="DNA_alkylation"/>
    <property type="match status" value="1"/>
</dbReference>
<organism evidence="1 2">
    <name type="scientific">Sporofaciens musculi</name>
    <dbReference type="NCBI Taxonomy" id="2681861"/>
    <lineage>
        <taxon>Bacteria</taxon>
        <taxon>Bacillati</taxon>
        <taxon>Bacillota</taxon>
        <taxon>Clostridia</taxon>
        <taxon>Lachnospirales</taxon>
        <taxon>Lachnospiraceae</taxon>
        <taxon>Sporofaciens</taxon>
    </lineage>
</organism>
<dbReference type="RefSeq" id="WP_159755366.1">
    <property type="nucleotide sequence ID" value="NZ_WUQX01000001.1"/>
</dbReference>
<dbReference type="Gene3D" id="1.20.1660.10">
    <property type="entry name" value="Hypothetical protein (EF3068)"/>
    <property type="match status" value="1"/>
</dbReference>
<name>A0A7X3SLK9_9FIRM</name>
<dbReference type="Gene3D" id="1.25.40.290">
    <property type="entry name" value="ARM repeat domains"/>
    <property type="match status" value="1"/>
</dbReference>
<sequence length="219" mass="26059">MSKYENIKEIFEEHANSEKAFEMKKYMRDLFEFYGIATPERKQLYKDFLKGEKTSKTIDWAFLDLCYADVHREFQYLAYDYLLALGSFLVIGDMPKIREYVSTKSWWDTIDFLCKVIGKLSESDSKVDKLMLEWANDENIWIRRTAIEYQLGKKEKTNIENLEKILMANFGTDEFFINKAIGWALREYSKTNPKWVIKFINDNREKMSALSIKEGSKYI</sequence>
<dbReference type="PANTHER" id="PTHR34070:SF1">
    <property type="entry name" value="DNA ALKYLATION REPAIR PROTEIN"/>
    <property type="match status" value="1"/>
</dbReference>
<keyword evidence="2" id="KW-1185">Reference proteome</keyword>
<reference evidence="1 2" key="1">
    <citation type="submission" date="2019-12" db="EMBL/GenBank/DDBJ databases">
        <title>Sporaefaciens musculi gen. nov., sp. nov., a novel bacterium isolated from the caecum of an obese mouse.</title>
        <authorList>
            <person name="Rasmussen T.S."/>
            <person name="Streidl T."/>
            <person name="Hitch T.C.A."/>
            <person name="Wortmann E."/>
            <person name="Deptula P."/>
            <person name="Hansen M."/>
            <person name="Nielsen D.S."/>
            <person name="Clavel T."/>
            <person name="Vogensen F.K."/>
        </authorList>
    </citation>
    <scope>NUCLEOTIDE SEQUENCE [LARGE SCALE GENOMIC DNA]</scope>
    <source>
        <strain evidence="1 2">WCA-9-b2</strain>
    </source>
</reference>
<dbReference type="CDD" id="cd07064">
    <property type="entry name" value="AlkD_like_1"/>
    <property type="match status" value="1"/>
</dbReference>
<gene>
    <name evidence="1" type="ORF">GN277_25450</name>
</gene>
<dbReference type="PANTHER" id="PTHR34070">
    <property type="entry name" value="ARMADILLO-TYPE FOLD"/>
    <property type="match status" value="1"/>
</dbReference>
<dbReference type="SUPFAM" id="SSF48371">
    <property type="entry name" value="ARM repeat"/>
    <property type="match status" value="1"/>
</dbReference>
<evidence type="ECO:0000313" key="2">
    <source>
        <dbReference type="Proteomes" id="UP000460412"/>
    </source>
</evidence>
<dbReference type="EMBL" id="WUQX01000001">
    <property type="protein sequence ID" value="MXP78565.1"/>
    <property type="molecule type" value="Genomic_DNA"/>
</dbReference>
<dbReference type="AlphaFoldDB" id="A0A7X3SLK9"/>
<dbReference type="InterPro" id="IPR014825">
    <property type="entry name" value="DNA_alkylation"/>
</dbReference>
<proteinExistence type="predicted"/>
<dbReference type="InterPro" id="IPR016024">
    <property type="entry name" value="ARM-type_fold"/>
</dbReference>
<dbReference type="Proteomes" id="UP000460412">
    <property type="component" value="Unassembled WGS sequence"/>
</dbReference>
<comment type="caution">
    <text evidence="1">The sequence shown here is derived from an EMBL/GenBank/DDBJ whole genome shotgun (WGS) entry which is preliminary data.</text>
</comment>